<dbReference type="PANTHER" id="PTHR19241">
    <property type="entry name" value="ATP-BINDING CASSETTE TRANSPORTER"/>
    <property type="match status" value="1"/>
</dbReference>
<feature type="domain" description="ABC-2 type transporter transmembrane" evidence="7">
    <location>
        <begin position="1"/>
        <end position="81"/>
    </location>
</feature>
<keyword evidence="4 6" id="KW-1133">Transmembrane helix</keyword>
<evidence type="ECO:0000259" key="7">
    <source>
        <dbReference type="Pfam" id="PF01061"/>
    </source>
</evidence>
<feature type="transmembrane region" description="Helical" evidence="6">
    <location>
        <begin position="5"/>
        <end position="23"/>
    </location>
</feature>
<evidence type="ECO:0000313" key="10">
    <source>
        <dbReference type="Proteomes" id="UP000233551"/>
    </source>
</evidence>
<accession>A0A2I0IZ77</accession>
<feature type="domain" description="Plant PDR ABC transporter associated" evidence="8">
    <location>
        <begin position="91"/>
        <end position="151"/>
    </location>
</feature>
<organism evidence="9 10">
    <name type="scientific">Punica granatum</name>
    <name type="common">Pomegranate</name>
    <dbReference type="NCBI Taxonomy" id="22663"/>
    <lineage>
        <taxon>Eukaryota</taxon>
        <taxon>Viridiplantae</taxon>
        <taxon>Streptophyta</taxon>
        <taxon>Embryophyta</taxon>
        <taxon>Tracheophyta</taxon>
        <taxon>Spermatophyta</taxon>
        <taxon>Magnoliopsida</taxon>
        <taxon>eudicotyledons</taxon>
        <taxon>Gunneridae</taxon>
        <taxon>Pentapetalae</taxon>
        <taxon>rosids</taxon>
        <taxon>malvids</taxon>
        <taxon>Myrtales</taxon>
        <taxon>Lythraceae</taxon>
        <taxon>Punica</taxon>
    </lineage>
</organism>
<dbReference type="InterPro" id="IPR013581">
    <property type="entry name" value="PDR_assoc"/>
</dbReference>
<evidence type="ECO:0000259" key="8">
    <source>
        <dbReference type="Pfam" id="PF08370"/>
    </source>
</evidence>
<feature type="transmembrane region" description="Helical" evidence="6">
    <location>
        <begin position="228"/>
        <end position="249"/>
    </location>
</feature>
<comment type="caution">
    <text evidence="9">The sequence shown here is derived from an EMBL/GenBank/DDBJ whole genome shotgun (WGS) entry which is preliminary data.</text>
</comment>
<feature type="transmembrane region" description="Helical" evidence="6">
    <location>
        <begin position="191"/>
        <end position="216"/>
    </location>
</feature>
<dbReference type="EMBL" id="PGOL01002250">
    <property type="protein sequence ID" value="PKI49302.1"/>
    <property type="molecule type" value="Genomic_DNA"/>
</dbReference>
<reference evidence="9 10" key="1">
    <citation type="submission" date="2017-11" db="EMBL/GenBank/DDBJ databases">
        <title>De-novo sequencing of pomegranate (Punica granatum L.) genome.</title>
        <authorList>
            <person name="Akparov Z."/>
            <person name="Amiraslanov A."/>
            <person name="Hajiyeva S."/>
            <person name="Abbasov M."/>
            <person name="Kaur K."/>
            <person name="Hamwieh A."/>
            <person name="Solovyev V."/>
            <person name="Salamov A."/>
            <person name="Braich B."/>
            <person name="Kosarev P."/>
            <person name="Mahmoud A."/>
            <person name="Hajiyev E."/>
            <person name="Babayeva S."/>
            <person name="Izzatullayeva V."/>
            <person name="Mammadov A."/>
            <person name="Mammadov A."/>
            <person name="Sharifova S."/>
            <person name="Ojaghi J."/>
            <person name="Eynullazada K."/>
            <person name="Bayramov B."/>
            <person name="Abdulazimova A."/>
            <person name="Shahmuradov I."/>
        </authorList>
    </citation>
    <scope>NUCLEOTIDE SEQUENCE [LARGE SCALE GENOMIC DNA]</scope>
    <source>
        <strain evidence="10">cv. AG2017</strain>
        <tissue evidence="9">Leaf</tissue>
    </source>
</reference>
<evidence type="ECO:0000256" key="4">
    <source>
        <dbReference type="ARBA" id="ARBA00022989"/>
    </source>
</evidence>
<feature type="transmembrane region" description="Helical" evidence="6">
    <location>
        <begin position="115"/>
        <end position="142"/>
    </location>
</feature>
<dbReference type="GO" id="GO:0140359">
    <property type="term" value="F:ABC-type transporter activity"/>
    <property type="evidence" value="ECO:0007669"/>
    <property type="project" value="InterPro"/>
</dbReference>
<dbReference type="Pfam" id="PF08370">
    <property type="entry name" value="PDR_assoc"/>
    <property type="match status" value="1"/>
</dbReference>
<keyword evidence="2" id="KW-0813">Transport</keyword>
<proteinExistence type="predicted"/>
<keyword evidence="10" id="KW-1185">Reference proteome</keyword>
<evidence type="ECO:0000256" key="1">
    <source>
        <dbReference type="ARBA" id="ARBA00004141"/>
    </source>
</evidence>
<evidence type="ECO:0000256" key="5">
    <source>
        <dbReference type="ARBA" id="ARBA00023136"/>
    </source>
</evidence>
<protein>
    <recommendedName>
        <fullName evidence="11">ABC-2 type transporter domain-containing protein</fullName>
    </recommendedName>
</protein>
<evidence type="ECO:0000256" key="3">
    <source>
        <dbReference type="ARBA" id="ARBA00022692"/>
    </source>
</evidence>
<dbReference type="GO" id="GO:0005886">
    <property type="term" value="C:plasma membrane"/>
    <property type="evidence" value="ECO:0007669"/>
    <property type="project" value="UniProtKB-ARBA"/>
</dbReference>
<sequence length="366" mass="41748">FFRQFLAFFGVHQMALSLFRFIAAVGRTLVIANTLGTFTMLVVFVLGGFIIAKNDIRPFMLWGYYVSPMMYGQNAIVMNEFLDKRWSAPNLDPRINEPTVGKVLLSSRGFFTEDYWFWICIGALFGFSLLFNVLFVGALTWLNPLGDSKTVLMDEEEEKKKKKKKSSAQQSSEELGTRSLNMTKTFMDDPMLQVAIETIYVAIQTFVYTIILYSMIGFQLTAAKFLWFYYYMLLCFIYFTMYGMMVVALTPSVQVAAIVMAFFLSFWNLFSGFLIPRPTTLMDVLAGRKTGGYIEGSISISGFPKNQATFARISGYCEQNDIHSPYVTVYESLLYSAWLRLSSDVKPSSRKVSSPVIVLDLYYAYI</sequence>
<gene>
    <name evidence="9" type="ORF">CRG98_030230</name>
</gene>
<name>A0A2I0IZ77_PUNGR</name>
<keyword evidence="5 6" id="KW-0472">Membrane</keyword>
<dbReference type="STRING" id="22663.A0A2I0IZ77"/>
<dbReference type="InterPro" id="IPR013525">
    <property type="entry name" value="ABC2_TM"/>
</dbReference>
<dbReference type="Pfam" id="PF01061">
    <property type="entry name" value="ABC2_membrane"/>
    <property type="match status" value="2"/>
</dbReference>
<feature type="domain" description="ABC-2 type transporter transmembrane" evidence="7">
    <location>
        <begin position="192"/>
        <end position="279"/>
    </location>
</feature>
<dbReference type="Proteomes" id="UP000233551">
    <property type="component" value="Unassembled WGS sequence"/>
</dbReference>
<comment type="subcellular location">
    <subcellularLocation>
        <location evidence="1">Membrane</location>
        <topology evidence="1">Multi-pass membrane protein</topology>
    </subcellularLocation>
</comment>
<feature type="non-terminal residue" evidence="9">
    <location>
        <position position="1"/>
    </location>
</feature>
<feature type="transmembrane region" description="Helical" evidence="6">
    <location>
        <begin position="29"/>
        <end position="52"/>
    </location>
</feature>
<keyword evidence="3 6" id="KW-0812">Transmembrane</keyword>
<evidence type="ECO:0000313" key="9">
    <source>
        <dbReference type="EMBL" id="PKI49302.1"/>
    </source>
</evidence>
<evidence type="ECO:0008006" key="11">
    <source>
        <dbReference type="Google" id="ProtNLM"/>
    </source>
</evidence>
<feature type="transmembrane region" description="Helical" evidence="6">
    <location>
        <begin position="255"/>
        <end position="275"/>
    </location>
</feature>
<dbReference type="AlphaFoldDB" id="A0A2I0IZ77"/>
<evidence type="ECO:0000256" key="6">
    <source>
        <dbReference type="SAM" id="Phobius"/>
    </source>
</evidence>
<evidence type="ECO:0000256" key="2">
    <source>
        <dbReference type="ARBA" id="ARBA00022448"/>
    </source>
</evidence>